<feature type="transmembrane region" description="Helical" evidence="2">
    <location>
        <begin position="190"/>
        <end position="212"/>
    </location>
</feature>
<feature type="compositionally biased region" description="Basic and acidic residues" evidence="1">
    <location>
        <begin position="1"/>
        <end position="37"/>
    </location>
</feature>
<feature type="region of interest" description="Disordered" evidence="1">
    <location>
        <begin position="1"/>
        <end position="149"/>
    </location>
</feature>
<gene>
    <name evidence="3" type="ORF">FHS34_005493</name>
</gene>
<evidence type="ECO:0000313" key="3">
    <source>
        <dbReference type="EMBL" id="MBB5930002.1"/>
    </source>
</evidence>
<feature type="transmembrane region" description="Helical" evidence="2">
    <location>
        <begin position="164"/>
        <end position="184"/>
    </location>
</feature>
<proteinExistence type="predicted"/>
<feature type="transmembrane region" description="Helical" evidence="2">
    <location>
        <begin position="233"/>
        <end position="255"/>
    </location>
</feature>
<sequence length="258" mass="27295">MAMEAGPRDTARSAEHLTTEGDDPGRGEARPDEDRPRVNGLREGLRPTGAQASGPHENGLMSDGPTEDRLSGDRLSEVRSAEDRLVGDRLSGDRLAGDPLTEDRLAGNPLAADPLAEDPLADDGPDDTAGGVTADGPAPEEMYPSGPEVEVELRPQGRLRIWQLAPIVALAAVGSLMFAFPLAFDFGDSGAVIAMLGLLICSCAAGWGMMAARRVGYTWPGLPARGSGRRPDWRVVLGYVLLVAVVAVLAVWRVARLR</sequence>
<dbReference type="EMBL" id="JACHJK010000010">
    <property type="protein sequence ID" value="MBB5930002.1"/>
    <property type="molecule type" value="Genomic_DNA"/>
</dbReference>
<accession>A0A7W9USY9</accession>
<keyword evidence="2" id="KW-1133">Transmembrane helix</keyword>
<protein>
    <recommendedName>
        <fullName evidence="5">Transmembrane protein</fullName>
    </recommendedName>
</protein>
<comment type="caution">
    <text evidence="3">The sequence shown here is derived from an EMBL/GenBank/DDBJ whole genome shotgun (WGS) entry which is preliminary data.</text>
</comment>
<evidence type="ECO:0000256" key="1">
    <source>
        <dbReference type="SAM" id="MobiDB-lite"/>
    </source>
</evidence>
<evidence type="ECO:0008006" key="5">
    <source>
        <dbReference type="Google" id="ProtNLM"/>
    </source>
</evidence>
<organism evidence="3 4">
    <name type="scientific">Streptomyces echinatus</name>
    <dbReference type="NCBI Taxonomy" id="67293"/>
    <lineage>
        <taxon>Bacteria</taxon>
        <taxon>Bacillati</taxon>
        <taxon>Actinomycetota</taxon>
        <taxon>Actinomycetes</taxon>
        <taxon>Kitasatosporales</taxon>
        <taxon>Streptomycetaceae</taxon>
        <taxon>Streptomyces</taxon>
    </lineage>
</organism>
<keyword evidence="2" id="KW-0472">Membrane</keyword>
<keyword evidence="4" id="KW-1185">Reference proteome</keyword>
<evidence type="ECO:0000256" key="2">
    <source>
        <dbReference type="SAM" id="Phobius"/>
    </source>
</evidence>
<dbReference type="AlphaFoldDB" id="A0A7W9USY9"/>
<feature type="compositionally biased region" description="Low complexity" evidence="1">
    <location>
        <begin position="127"/>
        <end position="139"/>
    </location>
</feature>
<keyword evidence="2" id="KW-0812">Transmembrane</keyword>
<name>A0A7W9USY9_9ACTN</name>
<feature type="compositionally biased region" description="Acidic residues" evidence="1">
    <location>
        <begin position="115"/>
        <end position="126"/>
    </location>
</feature>
<feature type="compositionally biased region" description="Basic and acidic residues" evidence="1">
    <location>
        <begin position="66"/>
        <end position="105"/>
    </location>
</feature>
<reference evidence="3 4" key="1">
    <citation type="submission" date="2020-08" db="EMBL/GenBank/DDBJ databases">
        <title>Genomic Encyclopedia of Type Strains, Phase III (KMG-III): the genomes of soil and plant-associated and newly described type strains.</title>
        <authorList>
            <person name="Whitman W."/>
        </authorList>
    </citation>
    <scope>NUCLEOTIDE SEQUENCE [LARGE SCALE GENOMIC DNA]</scope>
    <source>
        <strain evidence="3 4">CECT 3313</strain>
    </source>
</reference>
<dbReference type="Proteomes" id="UP000585836">
    <property type="component" value="Unassembled WGS sequence"/>
</dbReference>
<evidence type="ECO:0000313" key="4">
    <source>
        <dbReference type="Proteomes" id="UP000585836"/>
    </source>
</evidence>